<evidence type="ECO:0000259" key="4">
    <source>
        <dbReference type="Pfam" id="PF25973"/>
    </source>
</evidence>
<dbReference type="PANTHER" id="PTHR30469:SF15">
    <property type="entry name" value="HLYD FAMILY OF SECRETION PROTEINS"/>
    <property type="match status" value="1"/>
</dbReference>
<dbReference type="SUPFAM" id="SSF111369">
    <property type="entry name" value="HlyD-like secretion proteins"/>
    <property type="match status" value="1"/>
</dbReference>
<keyword evidence="6" id="KW-1185">Reference proteome</keyword>
<evidence type="ECO:0000259" key="3">
    <source>
        <dbReference type="Pfam" id="PF25954"/>
    </source>
</evidence>
<dbReference type="Proteomes" id="UP001500604">
    <property type="component" value="Unassembled WGS sequence"/>
</dbReference>
<dbReference type="EMBL" id="BAABFL010000479">
    <property type="protein sequence ID" value="GAA4652673.1"/>
    <property type="molecule type" value="Genomic_DNA"/>
</dbReference>
<dbReference type="Gene3D" id="2.40.30.170">
    <property type="match status" value="1"/>
</dbReference>
<comment type="similarity">
    <text evidence="1">Belongs to the membrane fusion protein (MFP) (TC 8.A.1) family.</text>
</comment>
<evidence type="ECO:0000256" key="2">
    <source>
        <dbReference type="SAM" id="SignalP"/>
    </source>
</evidence>
<dbReference type="Pfam" id="PF25954">
    <property type="entry name" value="Beta-barrel_RND_2"/>
    <property type="match status" value="1"/>
</dbReference>
<dbReference type="InterPro" id="IPR058647">
    <property type="entry name" value="BSH_CzcB-like"/>
</dbReference>
<dbReference type="InterPro" id="IPR058792">
    <property type="entry name" value="Beta-barrel_RND_2"/>
</dbReference>
<proteinExistence type="inferred from homology"/>
<dbReference type="InterPro" id="IPR006143">
    <property type="entry name" value="RND_pump_MFP"/>
</dbReference>
<accession>A0ABP8VAT2</accession>
<evidence type="ECO:0000313" key="5">
    <source>
        <dbReference type="EMBL" id="GAA4652673.1"/>
    </source>
</evidence>
<protein>
    <recommendedName>
        <fullName evidence="7">Efflux RND transporter periplasmic adaptor subunit</fullName>
    </recommendedName>
</protein>
<evidence type="ECO:0000256" key="1">
    <source>
        <dbReference type="ARBA" id="ARBA00009477"/>
    </source>
</evidence>
<feature type="signal peptide" evidence="2">
    <location>
        <begin position="1"/>
        <end position="20"/>
    </location>
</feature>
<comment type="caution">
    <text evidence="5">The sequence shown here is derived from an EMBL/GenBank/DDBJ whole genome shotgun (WGS) entry which is preliminary data.</text>
</comment>
<name>A0ABP8VAT2_9GAMM</name>
<evidence type="ECO:0008006" key="7">
    <source>
        <dbReference type="Google" id="ProtNLM"/>
    </source>
</evidence>
<dbReference type="Pfam" id="PF25973">
    <property type="entry name" value="BSH_CzcB"/>
    <property type="match status" value="1"/>
</dbReference>
<feature type="domain" description="CusB-like beta-barrel" evidence="3">
    <location>
        <begin position="179"/>
        <end position="240"/>
    </location>
</feature>
<reference evidence="6" key="1">
    <citation type="journal article" date="2019" name="Int. J. Syst. Evol. Microbiol.">
        <title>The Global Catalogue of Microorganisms (GCM) 10K type strain sequencing project: providing services to taxonomists for standard genome sequencing and annotation.</title>
        <authorList>
            <consortium name="The Broad Institute Genomics Platform"/>
            <consortium name="The Broad Institute Genome Sequencing Center for Infectious Disease"/>
            <person name="Wu L."/>
            <person name="Ma J."/>
        </authorList>
    </citation>
    <scope>NUCLEOTIDE SEQUENCE [LARGE SCALE GENOMIC DNA]</scope>
    <source>
        <strain evidence="6">JCM 17805</strain>
    </source>
</reference>
<keyword evidence="2" id="KW-0732">Signal</keyword>
<feature type="chain" id="PRO_5047481594" description="Efflux RND transporter periplasmic adaptor subunit" evidence="2">
    <location>
        <begin position="21"/>
        <end position="245"/>
    </location>
</feature>
<sequence>MLKRRIIKVFLLILPMPLMATELDDTQLSCLLEPSSEIQISSQVSGIVSQVNAERGGNVEKGQLLIALESGLEKAALNSVKARAEFTIRKLERNQDLLRKGLLSEYERDELLTDRELADLATREAEERLKQRKIYSPIDAIVVERHVSIGEYVGSEPVLELVSLDPLHAEIVLRSDYYGTLEPGMPVEVLVGSDGKPYQGTVKIVDKVIDAASGTYGVRVEVPNPGARLPAGLKCRAAFNVAKAE</sequence>
<feature type="domain" description="CzcB-like barrel-sandwich hybrid" evidence="4">
    <location>
        <begin position="38"/>
        <end position="156"/>
    </location>
</feature>
<dbReference type="PANTHER" id="PTHR30469">
    <property type="entry name" value="MULTIDRUG RESISTANCE PROTEIN MDTA"/>
    <property type="match status" value="1"/>
</dbReference>
<dbReference type="Gene3D" id="1.10.287.470">
    <property type="entry name" value="Helix hairpin bin"/>
    <property type="match status" value="1"/>
</dbReference>
<evidence type="ECO:0000313" key="6">
    <source>
        <dbReference type="Proteomes" id="UP001500604"/>
    </source>
</evidence>
<dbReference type="Gene3D" id="2.40.50.100">
    <property type="match status" value="1"/>
</dbReference>
<dbReference type="NCBIfam" id="TIGR01730">
    <property type="entry name" value="RND_mfp"/>
    <property type="match status" value="1"/>
</dbReference>
<gene>
    <name evidence="5" type="ORF">GCM10023116_49570</name>
</gene>
<organism evidence="5 6">
    <name type="scientific">Kistimonas scapharcae</name>
    <dbReference type="NCBI Taxonomy" id="1036133"/>
    <lineage>
        <taxon>Bacteria</taxon>
        <taxon>Pseudomonadati</taxon>
        <taxon>Pseudomonadota</taxon>
        <taxon>Gammaproteobacteria</taxon>
        <taxon>Oceanospirillales</taxon>
        <taxon>Endozoicomonadaceae</taxon>
        <taxon>Kistimonas</taxon>
    </lineage>
</organism>